<dbReference type="InterPro" id="IPR054363">
    <property type="entry name" value="GH95_cat"/>
</dbReference>
<dbReference type="Pfam" id="PF22633">
    <property type="entry name" value="F5_F8_type_C_2"/>
    <property type="match status" value="1"/>
</dbReference>
<feature type="domain" description="F5/8 type C" evidence="2">
    <location>
        <begin position="111"/>
        <end position="236"/>
    </location>
</feature>
<comment type="caution">
    <text evidence="3">The sequence shown here is derived from an EMBL/GenBank/DDBJ whole genome shotgun (WGS) entry which is preliminary data.</text>
</comment>
<dbReference type="InterPro" id="IPR049053">
    <property type="entry name" value="AFCA-like_C"/>
</dbReference>
<dbReference type="Pfam" id="PF22124">
    <property type="entry name" value="Glyco_hydro_95_cat"/>
    <property type="match status" value="1"/>
</dbReference>
<keyword evidence="1" id="KW-0732">Signal</keyword>
<dbReference type="InterPro" id="IPR012341">
    <property type="entry name" value="6hp_glycosidase-like_sf"/>
</dbReference>
<dbReference type="InterPro" id="IPR013780">
    <property type="entry name" value="Glyco_hydro_b"/>
</dbReference>
<dbReference type="Gene3D" id="2.60.120.260">
    <property type="entry name" value="Galactose-binding domain-like"/>
    <property type="match status" value="1"/>
</dbReference>
<accession>A0A4U3MCA5</accession>
<feature type="signal peptide" evidence="1">
    <location>
        <begin position="1"/>
        <end position="27"/>
    </location>
</feature>
<dbReference type="PANTHER" id="PTHR31084:SF19">
    <property type="entry name" value="GLYCOSYL HYDROLASE FAMILY 95 N-TERMINAL DOMAIN-CONTAINING PROTEIN"/>
    <property type="match status" value="1"/>
</dbReference>
<dbReference type="EMBL" id="SZQA01000025">
    <property type="protein sequence ID" value="TKK85784.1"/>
    <property type="molecule type" value="Genomic_DNA"/>
</dbReference>
<reference evidence="3 4" key="1">
    <citation type="submission" date="2019-04" db="EMBL/GenBank/DDBJ databases">
        <title>Herbidospora sp. NEAU-GS14.nov., a novel actinomycete isolated from soil.</title>
        <authorList>
            <person name="Han L."/>
        </authorList>
    </citation>
    <scope>NUCLEOTIDE SEQUENCE [LARGE SCALE GENOMIC DNA]</scope>
    <source>
        <strain evidence="3 4">NEAU-GS14</strain>
    </source>
</reference>
<sequence>MIRTRGSAIAAALALLAGLTTATSAQAATPTPDQQWSAVQSLVGAVKGRWTNQAYTGSVTDTMPDTALLGNGDIGVVSGGGDGFKTFRIAKGDFWTASANRSLVALGSVSINPVSSGGSPNLALGSTATASSSHSSFPPGRAVNGGWGAGYEGWVSNIGKPQTITLDLGSAKTFTRYVLRHDAAARPAETANTTRNWTLQTSGDNATWTTRDTVTGNTAATTDRTVGGVTARYVRLNISEPTQGTTSDSLNNPRARIGQFELYNGTGGGGGSTSFLEEQNILKGDVDTTMSLGGGPVTMRTWVGATDNLVVTRIQASAATTIRVSNTTQIQNGRPGFTSTSGTSGGTVWAARQTSSGQWTSRAAIATRVIGGTQSVANNQITVAIPAGGVVSVVTGVAGGGTSTGDPAPAARSLADAQSAGSLDAQYATHLEWWKQYWLKSYVDLNDDVLERYYYAAQYFIGSSSRAGKTAPGLFGIWATTDYPLWGGDMHLNYNWIANFYGVYSSNRPELALPMFDLVSAYLPEARRRATQDLRRVNSGYVNGRFPSGGVPSGVLFPVGIAPNGSTADDNYHQQVGNSLFTATQYVAYWQYTRDQTWLSQRGYPFMKEVVTFFQHWLQLENNRFNLYSGPHEGTWARNSSADLGMLKTLLSTTIDASTRLNVDSGLRATWQDMLNRLAPIPRTTYNGQQVYALGDPGTLSDGRAIRPGDNTVNLEFVHPGEALGINGPAADRQVAIQTLDAMNSWGQDNSFPKVFTQAARVGYPAQSLIDRLKTQITNRSAANLRVTDPHHGLEKSGTVEAINSLLLQSDLGILRVFPVWPSGKNGSFVKLRAKDGFVVSAARENGQASYVDVTSTVGAQLRLLNPWPGRGVTVVRVGGGSVTPSVSNDVITFSTVAGATYSITPN</sequence>
<evidence type="ECO:0000313" key="3">
    <source>
        <dbReference type="EMBL" id="TKK85784.1"/>
    </source>
</evidence>
<dbReference type="Pfam" id="PF21307">
    <property type="entry name" value="Glyco_hydro_95_C"/>
    <property type="match status" value="1"/>
</dbReference>
<dbReference type="GO" id="GO:0004560">
    <property type="term" value="F:alpha-L-fucosidase activity"/>
    <property type="evidence" value="ECO:0007669"/>
    <property type="project" value="TreeGrafter"/>
</dbReference>
<dbReference type="PROSITE" id="PS50022">
    <property type="entry name" value="FA58C_3"/>
    <property type="match status" value="1"/>
</dbReference>
<dbReference type="RefSeq" id="WP_137249405.1">
    <property type="nucleotide sequence ID" value="NZ_SZQA01000025.1"/>
</dbReference>
<evidence type="ECO:0000256" key="1">
    <source>
        <dbReference type="SAM" id="SignalP"/>
    </source>
</evidence>
<dbReference type="InterPro" id="IPR008979">
    <property type="entry name" value="Galactose-bd-like_sf"/>
</dbReference>
<dbReference type="Gene3D" id="1.50.10.10">
    <property type="match status" value="1"/>
</dbReference>
<dbReference type="Gene3D" id="2.60.40.1180">
    <property type="entry name" value="Golgi alpha-mannosidase II"/>
    <property type="match status" value="1"/>
</dbReference>
<dbReference type="OrthoDB" id="9802600at2"/>
<dbReference type="SUPFAM" id="SSF49785">
    <property type="entry name" value="Galactose-binding domain-like"/>
    <property type="match status" value="1"/>
</dbReference>
<dbReference type="GO" id="GO:0005975">
    <property type="term" value="P:carbohydrate metabolic process"/>
    <property type="evidence" value="ECO:0007669"/>
    <property type="project" value="InterPro"/>
</dbReference>
<feature type="chain" id="PRO_5020461723" evidence="1">
    <location>
        <begin position="28"/>
        <end position="907"/>
    </location>
</feature>
<keyword evidence="4" id="KW-1185">Reference proteome</keyword>
<dbReference type="PANTHER" id="PTHR31084">
    <property type="entry name" value="ALPHA-L-FUCOSIDASE 2"/>
    <property type="match status" value="1"/>
</dbReference>
<evidence type="ECO:0000259" key="2">
    <source>
        <dbReference type="PROSITE" id="PS50022"/>
    </source>
</evidence>
<dbReference type="InterPro" id="IPR008928">
    <property type="entry name" value="6-hairpin_glycosidase_sf"/>
</dbReference>
<dbReference type="AlphaFoldDB" id="A0A4U3MCA5"/>
<dbReference type="InterPro" id="IPR000421">
    <property type="entry name" value="FA58C"/>
</dbReference>
<organism evidence="3 4">
    <name type="scientific">Herbidospora galbida</name>
    <dbReference type="NCBI Taxonomy" id="2575442"/>
    <lineage>
        <taxon>Bacteria</taxon>
        <taxon>Bacillati</taxon>
        <taxon>Actinomycetota</taxon>
        <taxon>Actinomycetes</taxon>
        <taxon>Streptosporangiales</taxon>
        <taxon>Streptosporangiaceae</taxon>
        <taxon>Herbidospora</taxon>
    </lineage>
</organism>
<dbReference type="SUPFAM" id="SSF48208">
    <property type="entry name" value="Six-hairpin glycosidases"/>
    <property type="match status" value="1"/>
</dbReference>
<protein>
    <submittedName>
        <fullName evidence="3">Discoidin domain-containing protein</fullName>
    </submittedName>
</protein>
<gene>
    <name evidence="3" type="ORF">FDA94_24430</name>
</gene>
<evidence type="ECO:0000313" key="4">
    <source>
        <dbReference type="Proteomes" id="UP000308705"/>
    </source>
</evidence>
<proteinExistence type="predicted"/>
<name>A0A4U3MCA5_9ACTN</name>
<dbReference type="Proteomes" id="UP000308705">
    <property type="component" value="Unassembled WGS sequence"/>
</dbReference>